<reference evidence="1" key="1">
    <citation type="submission" date="2023-11" db="EMBL/GenBank/DDBJ databases">
        <authorList>
            <person name="Poullet M."/>
        </authorList>
    </citation>
    <scope>NUCLEOTIDE SEQUENCE</scope>
    <source>
        <strain evidence="1">E1834</strain>
    </source>
</reference>
<name>A0ACB0Z5Q3_MELEN</name>
<protein>
    <submittedName>
        <fullName evidence="1">Uncharacterized protein</fullName>
    </submittedName>
</protein>
<comment type="caution">
    <text evidence="1">The sequence shown here is derived from an EMBL/GenBank/DDBJ whole genome shotgun (WGS) entry which is preliminary data.</text>
</comment>
<keyword evidence="2" id="KW-1185">Reference proteome</keyword>
<evidence type="ECO:0000313" key="1">
    <source>
        <dbReference type="EMBL" id="CAK5073801.1"/>
    </source>
</evidence>
<sequence>MNQNSLTGIEGLGSGQQHETSVHHSLVNHQQQTAHLISSGHHQQHHHTTFVPPHSISGVYLNQASTTMAQQNSEQHPEGIYFNGGQPRITTSTPVGGNAIPIQQTMRNKKLQVDDALSYLERVRQQFEQTPVKYNEFLEVMKEFKSHTIDTHGVILRVTKLFRFHPDLIDGFNTFLPPGFEVHVSGDFTQIREPNGTNKLINNVIEVGSASAGAPFIQQINAIPSEHHSQVPIVPINRIPASIVVRHQQSPGGLSAVSSPTFERVSSPQHQMVIGNVANAAKIVQQQFQGQPVHNSNISTGGSQQVGASLISPTTAAQQLQSISEHQNALNVTHESRQQQHTQSQQLSVNGQQPIHFDQALGYLNKIKERFANRSEVYHQFLAILSNYQRADGPQSGVYQEVAKLFHNEEDLMRDFKSFLPDASIEFPVDQQVQLDHQLPITEQQQRSLQQNDVEYDENFVQEGFVDFVQLEQNNSNNNLADSNLTTNATKKRSNTTAPSEYLAQKVLDFSVHDALQSEQIFQNFLHHLALYTKSIVSKGELLDLVTPFLSSHPELLKQFKDILSGKSGIACQPNKQLAVEDRLPSESAYQIDFTHTKQLGVSYRCMPADYEYPICSGRTELCKEVLNDRWVCYPTWSSEDTSSVTLRKSIYEEVMCRTEDERFEVDILIETNSTAIDALQYAFRRVETMSNEEAKKWMVANEKRLGCSYTVISRAIKKLYGEYANKILTALREKPLVALQQVLSRMKEKDIEWQGVRDEYNVIWRDQVEKNYLKSLDHQALTFKANDVKNIRSRGIINQLESAYDERREKLEEGRQVEWGPHLCIKYSADRQIFHDANELLLHYVKRHLNSREKKGIESLLLSIIPRVFLLQAKWDDQQFGVSSSLLEKTAASTPRDGELEDSDKDDKFGRGTQQQELLYIQFFGTNSWILFIRLHAILCDRLATIKKCTEELVEEYDEEIKFREKQRRVYKKYGDSEESHLLNAVDVHKGLRELKKPLQNPENFYQIMLQEMKNLLDGSVDAASFEDTLRSMFDTRAYILFTMDKLVSTITNHLKSYMSDNINLKCIELFENYFRKRLEGAEHGEWAQRVGSEYEALAEKLLINQNCYKMFFFNRENPIVTIELIDTNEPGSGSDIDDEQEEEVKESANVVSLLAWPEFLEKHGVNDEGLATKITGIKKCKTYVSRNLRHRRLMLLKLSELKNLQNNETSSEIKSEEKNITKKKIPQFFISRGFFKLLNIQNPLKEMKFDMFYDGGTETDIIIKKGVLGKSLRKKKVLDRRRRWITWLDKRQRDQMISARWLTTGCTTKIDSHPRFRYLKFTRYSSR</sequence>
<gene>
    <name evidence="1" type="ORF">MENTE1834_LOCUS20491</name>
</gene>
<evidence type="ECO:0000313" key="2">
    <source>
        <dbReference type="Proteomes" id="UP001497535"/>
    </source>
</evidence>
<dbReference type="EMBL" id="CAVMJV010000024">
    <property type="protein sequence ID" value="CAK5073801.1"/>
    <property type="molecule type" value="Genomic_DNA"/>
</dbReference>
<dbReference type="Proteomes" id="UP001497535">
    <property type="component" value="Unassembled WGS sequence"/>
</dbReference>
<accession>A0ACB0Z5Q3</accession>
<organism evidence="1 2">
    <name type="scientific">Meloidogyne enterolobii</name>
    <name type="common">Root-knot nematode worm</name>
    <name type="synonym">Meloidogyne mayaguensis</name>
    <dbReference type="NCBI Taxonomy" id="390850"/>
    <lineage>
        <taxon>Eukaryota</taxon>
        <taxon>Metazoa</taxon>
        <taxon>Ecdysozoa</taxon>
        <taxon>Nematoda</taxon>
        <taxon>Chromadorea</taxon>
        <taxon>Rhabditida</taxon>
        <taxon>Tylenchina</taxon>
        <taxon>Tylenchomorpha</taxon>
        <taxon>Tylenchoidea</taxon>
        <taxon>Meloidogynidae</taxon>
        <taxon>Meloidogyninae</taxon>
        <taxon>Meloidogyne</taxon>
    </lineage>
</organism>
<proteinExistence type="predicted"/>